<dbReference type="EMBL" id="CP032869">
    <property type="protein sequence ID" value="AYL94794.1"/>
    <property type="molecule type" value="Genomic_DNA"/>
</dbReference>
<dbReference type="KEGG" id="muh:HYN43_005535"/>
<keyword evidence="4" id="KW-0808">Transferase</keyword>
<dbReference type="SMART" id="SM00028">
    <property type="entry name" value="TPR"/>
    <property type="match status" value="5"/>
</dbReference>
<reference evidence="9 10" key="1">
    <citation type="submission" date="2018-10" db="EMBL/GenBank/DDBJ databases">
        <title>Genome sequencing of Mucilaginibacter sp. HYN0043.</title>
        <authorList>
            <person name="Kim M."/>
            <person name="Yi H."/>
        </authorList>
    </citation>
    <scope>NUCLEOTIDE SEQUENCE [LARGE SCALE GENOMIC DNA]</scope>
    <source>
        <strain evidence="9 10">HYN0043</strain>
    </source>
</reference>
<dbReference type="Gene3D" id="1.25.40.10">
    <property type="entry name" value="Tetratricopeptide repeat domain"/>
    <property type="match status" value="2"/>
</dbReference>
<dbReference type="AlphaFoldDB" id="A0A494VK73"/>
<sequence length="658" mass="73361">MRWHAGLIWLFLAYSVITYAQSGESLLSVNKPDTIKTVDSLNKLAENIYVGAPYQARAMAERALLLSEKVKYRQGTGCSFLNLGHVYWSQSYYPISLFYFNSALTYLSKKEPLTLAHCYSSIGRAYTDLQNYSQAIKNLSLAARYAGSDKKMLAEVYNERSFVYLKLQQYDEGIANARRAMQLSRVINDEPSICILYSRLANAYRLKEQYNQSIACSDTALRMSYVVNNKRLRAISFIERAKVFNALKQYDKAIDLAKRGAALSDSIGVMDGISSAYQAMTYSFEQKNDLKQSLVYQRRYNQVLDSLNATNKRNNTSLIQSYFELNSRLNAIAAVEQRAKTYREKLGFQKTIIATLLISLLVVVIALSVTYYQYKLKRVLINRMRKQHKALLIQKDLIEEQSANLAGINNLKDKLLAVIGHDLRTPLANLHSILYLYNTADALTSAEIQDLMKKLEPVVQGAELTLSNLLEWAGNQIKGINVEPSAVSINLAGDEMIRTFNYMLQQKSISIVNAIPPQYCVRADEKHVKVVLSNLVSNAIKFTGEGGTITLSGAAAEHELVISVSDTGRGIPGEKINQLFKLDTGRYMATGTSGEKGTGIGLFLCKELVEFNGGRLWVNSEIGRGSTFSFSLPLFEGECCNDDEGSSNSSDAAVAAQL</sequence>
<dbReference type="RefSeq" id="WP_119408503.1">
    <property type="nucleotide sequence ID" value="NZ_CP032869.1"/>
</dbReference>
<comment type="catalytic activity">
    <reaction evidence="1">
        <text>ATP + protein L-histidine = ADP + protein N-phospho-L-histidine.</text>
        <dbReference type="EC" id="2.7.13.3"/>
    </reaction>
</comment>
<evidence type="ECO:0000256" key="1">
    <source>
        <dbReference type="ARBA" id="ARBA00000085"/>
    </source>
</evidence>
<dbReference type="EC" id="2.7.13.3" evidence="2"/>
<dbReference type="Proteomes" id="UP000270046">
    <property type="component" value="Chromosome"/>
</dbReference>
<keyword evidence="10" id="KW-1185">Reference proteome</keyword>
<dbReference type="InterPro" id="IPR019734">
    <property type="entry name" value="TPR_rpt"/>
</dbReference>
<dbReference type="SUPFAM" id="SSF48452">
    <property type="entry name" value="TPR-like"/>
    <property type="match status" value="3"/>
</dbReference>
<dbReference type="InterPro" id="IPR011990">
    <property type="entry name" value="TPR-like_helical_dom_sf"/>
</dbReference>
<evidence type="ECO:0000259" key="8">
    <source>
        <dbReference type="PROSITE" id="PS50109"/>
    </source>
</evidence>
<keyword evidence="7" id="KW-0812">Transmembrane</keyword>
<dbReference type="Gene3D" id="3.30.565.10">
    <property type="entry name" value="Histidine kinase-like ATPase, C-terminal domain"/>
    <property type="match status" value="1"/>
</dbReference>
<dbReference type="Pfam" id="PF02518">
    <property type="entry name" value="HATPase_c"/>
    <property type="match status" value="1"/>
</dbReference>
<keyword evidence="3" id="KW-0597">Phosphoprotein</keyword>
<dbReference type="PANTHER" id="PTHR43711">
    <property type="entry name" value="TWO-COMPONENT HISTIDINE KINASE"/>
    <property type="match status" value="1"/>
</dbReference>
<evidence type="ECO:0000256" key="4">
    <source>
        <dbReference type="ARBA" id="ARBA00022679"/>
    </source>
</evidence>
<dbReference type="SUPFAM" id="SSF47384">
    <property type="entry name" value="Homodimeric domain of signal transducing histidine kinase"/>
    <property type="match status" value="1"/>
</dbReference>
<dbReference type="InterPro" id="IPR005467">
    <property type="entry name" value="His_kinase_dom"/>
</dbReference>
<evidence type="ECO:0000313" key="10">
    <source>
        <dbReference type="Proteomes" id="UP000270046"/>
    </source>
</evidence>
<evidence type="ECO:0000256" key="5">
    <source>
        <dbReference type="ARBA" id="ARBA00022777"/>
    </source>
</evidence>
<keyword evidence="7" id="KW-1133">Transmembrane helix</keyword>
<keyword evidence="7" id="KW-0472">Membrane</keyword>
<evidence type="ECO:0000256" key="2">
    <source>
        <dbReference type="ARBA" id="ARBA00012438"/>
    </source>
</evidence>
<evidence type="ECO:0000256" key="3">
    <source>
        <dbReference type="ARBA" id="ARBA00022553"/>
    </source>
</evidence>
<keyword evidence="5" id="KW-0418">Kinase</keyword>
<dbReference type="InterPro" id="IPR036890">
    <property type="entry name" value="HATPase_C_sf"/>
</dbReference>
<dbReference type="InterPro" id="IPR050736">
    <property type="entry name" value="Sensor_HK_Regulatory"/>
</dbReference>
<dbReference type="InterPro" id="IPR004358">
    <property type="entry name" value="Sig_transdc_His_kin-like_C"/>
</dbReference>
<dbReference type="FunFam" id="3.30.565.10:FF:000006">
    <property type="entry name" value="Sensor histidine kinase WalK"/>
    <property type="match status" value="1"/>
</dbReference>
<proteinExistence type="predicted"/>
<dbReference type="InterPro" id="IPR036097">
    <property type="entry name" value="HisK_dim/P_sf"/>
</dbReference>
<dbReference type="Gene3D" id="1.10.287.130">
    <property type="match status" value="1"/>
</dbReference>
<dbReference type="SMART" id="SM00387">
    <property type="entry name" value="HATPase_c"/>
    <property type="match status" value="1"/>
</dbReference>
<organism evidence="9 10">
    <name type="scientific">Mucilaginibacter celer</name>
    <dbReference type="NCBI Taxonomy" id="2305508"/>
    <lineage>
        <taxon>Bacteria</taxon>
        <taxon>Pseudomonadati</taxon>
        <taxon>Bacteroidota</taxon>
        <taxon>Sphingobacteriia</taxon>
        <taxon>Sphingobacteriales</taxon>
        <taxon>Sphingobacteriaceae</taxon>
        <taxon>Mucilaginibacter</taxon>
    </lineage>
</organism>
<feature type="domain" description="Histidine kinase" evidence="8">
    <location>
        <begin position="418"/>
        <end position="636"/>
    </location>
</feature>
<name>A0A494VK73_9SPHI</name>
<accession>A0A494VK73</accession>
<keyword evidence="6" id="KW-0902">Two-component regulatory system</keyword>
<dbReference type="InterPro" id="IPR003594">
    <property type="entry name" value="HATPase_dom"/>
</dbReference>
<dbReference type="OrthoDB" id="9810447at2"/>
<evidence type="ECO:0000256" key="7">
    <source>
        <dbReference type="SAM" id="Phobius"/>
    </source>
</evidence>
<feature type="transmembrane region" description="Helical" evidence="7">
    <location>
        <begin position="352"/>
        <end position="374"/>
    </location>
</feature>
<gene>
    <name evidence="9" type="ORF">HYN43_005535</name>
</gene>
<protein>
    <recommendedName>
        <fullName evidence="2">histidine kinase</fullName>
        <ecNumber evidence="2">2.7.13.3</ecNumber>
    </recommendedName>
</protein>
<dbReference type="PROSITE" id="PS50109">
    <property type="entry name" value="HIS_KIN"/>
    <property type="match status" value="1"/>
</dbReference>
<evidence type="ECO:0000256" key="6">
    <source>
        <dbReference type="ARBA" id="ARBA00023012"/>
    </source>
</evidence>
<dbReference type="PANTHER" id="PTHR43711:SF1">
    <property type="entry name" value="HISTIDINE KINASE 1"/>
    <property type="match status" value="1"/>
</dbReference>
<evidence type="ECO:0000313" key="9">
    <source>
        <dbReference type="EMBL" id="AYL94794.1"/>
    </source>
</evidence>
<dbReference type="PRINTS" id="PR00344">
    <property type="entry name" value="BCTRLSENSOR"/>
</dbReference>
<dbReference type="SUPFAM" id="SSF55874">
    <property type="entry name" value="ATPase domain of HSP90 chaperone/DNA topoisomerase II/histidine kinase"/>
    <property type="match status" value="1"/>
</dbReference>
<dbReference type="GO" id="GO:0000155">
    <property type="term" value="F:phosphorelay sensor kinase activity"/>
    <property type="evidence" value="ECO:0007669"/>
    <property type="project" value="InterPro"/>
</dbReference>